<feature type="region of interest" description="Disordered" evidence="1">
    <location>
        <begin position="273"/>
        <end position="309"/>
    </location>
</feature>
<evidence type="ECO:0000256" key="1">
    <source>
        <dbReference type="SAM" id="MobiDB-lite"/>
    </source>
</evidence>
<evidence type="ECO:0000313" key="2">
    <source>
        <dbReference type="EMBL" id="KAE9066483.1"/>
    </source>
</evidence>
<feature type="compositionally biased region" description="Low complexity" evidence="1">
    <location>
        <begin position="281"/>
        <end position="302"/>
    </location>
</feature>
<protein>
    <submittedName>
        <fullName evidence="2">Uncharacterized protein</fullName>
    </submittedName>
</protein>
<evidence type="ECO:0000313" key="3">
    <source>
        <dbReference type="Proteomes" id="UP000441208"/>
    </source>
</evidence>
<feature type="compositionally biased region" description="Polar residues" evidence="1">
    <location>
        <begin position="36"/>
        <end position="48"/>
    </location>
</feature>
<dbReference type="AlphaFoldDB" id="A0A6A3Q0I8"/>
<dbReference type="PANTHER" id="PTHR43102">
    <property type="entry name" value="SLR1143 PROTEIN"/>
    <property type="match status" value="1"/>
</dbReference>
<sequence length="365" mass="40842">MNLLRVRSMLEEAGRRGRERWGSSSSSETSEGLSSTPSIPSQQSNTTMRVPRAATLSDGEMLQRARAAYTSEDFVSLAAGPEAKGPWLRVEAVGRFVVFRKQVADSKVGTNSDSNELEVLCAGRLDASLEEVASILRSNSEGELNSAMSALYSKSFIFGSYEREIPCTTDQDDDGCEYLVVKTKSFARTSMLGRNEQWCYFDYFRRKDERDGFTVTKRALPAAELIPGRIVGESTHVDQLYGLNASYLVEKLPDRKGLRVVFRAWFESPESEEDQARDSRSTLSRSSRRQSSNSSSSSGSQSKINRADTRKYKERMGRLLAMAHGVTHLPKLVRRRRFGLQEPADRSAIQAQNTRCPCGNAYYRS</sequence>
<comment type="caution">
    <text evidence="2">The sequence shown here is derived from an EMBL/GenBank/DDBJ whole genome shotgun (WGS) entry which is preliminary data.</text>
</comment>
<organism evidence="2 3">
    <name type="scientific">Phytophthora fragariae</name>
    <dbReference type="NCBI Taxonomy" id="53985"/>
    <lineage>
        <taxon>Eukaryota</taxon>
        <taxon>Sar</taxon>
        <taxon>Stramenopiles</taxon>
        <taxon>Oomycota</taxon>
        <taxon>Peronosporomycetes</taxon>
        <taxon>Peronosporales</taxon>
        <taxon>Peronosporaceae</taxon>
        <taxon>Phytophthora</taxon>
    </lineage>
</organism>
<name>A0A6A3Q0I8_9STRA</name>
<dbReference type="PANTHER" id="PTHR43102:SF2">
    <property type="entry name" value="GAF DOMAIN-CONTAINING PROTEIN"/>
    <property type="match status" value="1"/>
</dbReference>
<accession>A0A6A3Q0I8</accession>
<proteinExistence type="predicted"/>
<dbReference type="Proteomes" id="UP000441208">
    <property type="component" value="Unassembled WGS sequence"/>
</dbReference>
<gene>
    <name evidence="2" type="ORF">PF007_g28445</name>
</gene>
<feature type="compositionally biased region" description="Low complexity" evidence="1">
    <location>
        <begin position="22"/>
        <end position="35"/>
    </location>
</feature>
<dbReference type="EMBL" id="QXFZ01003917">
    <property type="protein sequence ID" value="KAE9066483.1"/>
    <property type="molecule type" value="Genomic_DNA"/>
</dbReference>
<feature type="region of interest" description="Disordered" evidence="1">
    <location>
        <begin position="14"/>
        <end position="50"/>
    </location>
</feature>
<reference evidence="2 3" key="1">
    <citation type="submission" date="2018-08" db="EMBL/GenBank/DDBJ databases">
        <title>Genomic investigation of the strawberry pathogen Phytophthora fragariae indicates pathogenicity is determined by transcriptional variation in three key races.</title>
        <authorList>
            <person name="Adams T.M."/>
            <person name="Armitage A.D."/>
            <person name="Sobczyk M.K."/>
            <person name="Bates H.J."/>
            <person name="Dunwell J.M."/>
            <person name="Nellist C.F."/>
            <person name="Harrison R.J."/>
        </authorList>
    </citation>
    <scope>NUCLEOTIDE SEQUENCE [LARGE SCALE GENOMIC DNA]</scope>
    <source>
        <strain evidence="2 3">NOV-71</strain>
    </source>
</reference>